<dbReference type="InterPro" id="IPR004007">
    <property type="entry name" value="DhaL_dom"/>
</dbReference>
<feature type="non-terminal residue" evidence="4">
    <location>
        <position position="1"/>
    </location>
</feature>
<keyword evidence="2 4" id="KW-0418">Kinase</keyword>
<evidence type="ECO:0000313" key="5">
    <source>
        <dbReference type="Proteomes" id="UP000265520"/>
    </source>
</evidence>
<dbReference type="PROSITE" id="PS51480">
    <property type="entry name" value="DHAL"/>
    <property type="match status" value="1"/>
</dbReference>
<sequence length="78" mass="7873">AEALAAAIAAVTKYGGAKAGYRTLLDALIPALSSLEERLNSGDDPVTAFLTSSGAALDGADSTKTMRAKVTFVIVSLS</sequence>
<evidence type="ECO:0000256" key="2">
    <source>
        <dbReference type="ARBA" id="ARBA00022777"/>
    </source>
</evidence>
<evidence type="ECO:0000256" key="1">
    <source>
        <dbReference type="ARBA" id="ARBA00022679"/>
    </source>
</evidence>
<comment type="caution">
    <text evidence="4">The sequence shown here is derived from an EMBL/GenBank/DDBJ whole genome shotgun (WGS) entry which is preliminary data.</text>
</comment>
<dbReference type="GO" id="GO:0019563">
    <property type="term" value="P:glycerol catabolic process"/>
    <property type="evidence" value="ECO:0007669"/>
    <property type="project" value="TreeGrafter"/>
</dbReference>
<dbReference type="AlphaFoldDB" id="A0A392R8H6"/>
<dbReference type="Proteomes" id="UP000265520">
    <property type="component" value="Unassembled WGS sequence"/>
</dbReference>
<dbReference type="InterPro" id="IPR050861">
    <property type="entry name" value="Dihydroxyacetone_Kinase"/>
</dbReference>
<accession>A0A392R8H6</accession>
<proteinExistence type="predicted"/>
<dbReference type="GO" id="GO:0004371">
    <property type="term" value="F:glycerone kinase activity"/>
    <property type="evidence" value="ECO:0007669"/>
    <property type="project" value="InterPro"/>
</dbReference>
<evidence type="ECO:0000313" key="4">
    <source>
        <dbReference type="EMBL" id="MCI32881.1"/>
    </source>
</evidence>
<dbReference type="InterPro" id="IPR036117">
    <property type="entry name" value="DhaL_dom_sf"/>
</dbReference>
<keyword evidence="1" id="KW-0808">Transferase</keyword>
<name>A0A392R8H6_9FABA</name>
<feature type="domain" description="DhaL" evidence="3">
    <location>
        <begin position="1"/>
        <end position="78"/>
    </location>
</feature>
<dbReference type="Pfam" id="PF02734">
    <property type="entry name" value="Dak2"/>
    <property type="match status" value="1"/>
</dbReference>
<keyword evidence="5" id="KW-1185">Reference proteome</keyword>
<dbReference type="Gene3D" id="1.25.40.340">
    <property type="match status" value="1"/>
</dbReference>
<dbReference type="PANTHER" id="PTHR28629:SF4">
    <property type="entry name" value="TRIOKINASE_FMN CYCLASE"/>
    <property type="match status" value="1"/>
</dbReference>
<dbReference type="SUPFAM" id="SSF101473">
    <property type="entry name" value="DhaL-like"/>
    <property type="match status" value="1"/>
</dbReference>
<reference evidence="4 5" key="1">
    <citation type="journal article" date="2018" name="Front. Plant Sci.">
        <title>Red Clover (Trifolium pratense) and Zigzag Clover (T. medium) - A Picture of Genomic Similarities and Differences.</title>
        <authorList>
            <person name="Dluhosova J."/>
            <person name="Istvanek J."/>
            <person name="Nedelnik J."/>
            <person name="Repkova J."/>
        </authorList>
    </citation>
    <scope>NUCLEOTIDE SEQUENCE [LARGE SCALE GENOMIC DNA]</scope>
    <source>
        <strain evidence="5">cv. 10/8</strain>
        <tissue evidence="4">Leaf</tissue>
    </source>
</reference>
<evidence type="ECO:0000259" key="3">
    <source>
        <dbReference type="PROSITE" id="PS51480"/>
    </source>
</evidence>
<protein>
    <submittedName>
        <fullName evidence="4">34-dihydroxy-2-butanone kinase</fullName>
    </submittedName>
</protein>
<dbReference type="PANTHER" id="PTHR28629">
    <property type="entry name" value="TRIOKINASE/FMN CYCLASE"/>
    <property type="match status" value="1"/>
</dbReference>
<dbReference type="GO" id="GO:0005829">
    <property type="term" value="C:cytosol"/>
    <property type="evidence" value="ECO:0007669"/>
    <property type="project" value="TreeGrafter"/>
</dbReference>
<dbReference type="EMBL" id="LXQA010199558">
    <property type="protein sequence ID" value="MCI32881.1"/>
    <property type="molecule type" value="Genomic_DNA"/>
</dbReference>
<organism evidence="4 5">
    <name type="scientific">Trifolium medium</name>
    <dbReference type="NCBI Taxonomy" id="97028"/>
    <lineage>
        <taxon>Eukaryota</taxon>
        <taxon>Viridiplantae</taxon>
        <taxon>Streptophyta</taxon>
        <taxon>Embryophyta</taxon>
        <taxon>Tracheophyta</taxon>
        <taxon>Spermatophyta</taxon>
        <taxon>Magnoliopsida</taxon>
        <taxon>eudicotyledons</taxon>
        <taxon>Gunneridae</taxon>
        <taxon>Pentapetalae</taxon>
        <taxon>rosids</taxon>
        <taxon>fabids</taxon>
        <taxon>Fabales</taxon>
        <taxon>Fabaceae</taxon>
        <taxon>Papilionoideae</taxon>
        <taxon>50 kb inversion clade</taxon>
        <taxon>NPAAA clade</taxon>
        <taxon>Hologalegina</taxon>
        <taxon>IRL clade</taxon>
        <taxon>Trifolieae</taxon>
        <taxon>Trifolium</taxon>
    </lineage>
</organism>